<protein>
    <recommendedName>
        <fullName evidence="6">RING-type domain-containing protein</fullName>
    </recommendedName>
</protein>
<dbReference type="PANTHER" id="PTHR45931:SF3">
    <property type="entry name" value="RING ZINC FINGER-CONTAINING PROTEIN"/>
    <property type="match status" value="1"/>
</dbReference>
<keyword evidence="8" id="KW-1185">Reference proteome</keyword>
<feature type="transmembrane region" description="Helical" evidence="5">
    <location>
        <begin position="116"/>
        <end position="135"/>
    </location>
</feature>
<dbReference type="Pfam" id="PF13639">
    <property type="entry name" value="zf-RING_2"/>
    <property type="match status" value="1"/>
</dbReference>
<dbReference type="OrthoDB" id="302668at2759"/>
<dbReference type="CDD" id="cd16454">
    <property type="entry name" value="RING-H2_PA-TM-RING"/>
    <property type="match status" value="1"/>
</dbReference>
<feature type="transmembrane region" description="Helical" evidence="5">
    <location>
        <begin position="141"/>
        <end position="170"/>
    </location>
</feature>
<evidence type="ECO:0000256" key="2">
    <source>
        <dbReference type="ARBA" id="ARBA00022771"/>
    </source>
</evidence>
<dbReference type="PROSITE" id="PS50089">
    <property type="entry name" value="ZF_RING_2"/>
    <property type="match status" value="1"/>
</dbReference>
<organism evidence="7 8">
    <name type="scientific">Paramecium sonneborni</name>
    <dbReference type="NCBI Taxonomy" id="65129"/>
    <lineage>
        <taxon>Eukaryota</taxon>
        <taxon>Sar</taxon>
        <taxon>Alveolata</taxon>
        <taxon>Ciliophora</taxon>
        <taxon>Intramacronucleata</taxon>
        <taxon>Oligohymenophorea</taxon>
        <taxon>Peniculida</taxon>
        <taxon>Parameciidae</taxon>
        <taxon>Paramecium</taxon>
    </lineage>
</organism>
<evidence type="ECO:0000313" key="7">
    <source>
        <dbReference type="EMBL" id="CAD8129145.1"/>
    </source>
</evidence>
<dbReference type="Proteomes" id="UP000692954">
    <property type="component" value="Unassembled WGS sequence"/>
</dbReference>
<comment type="caution">
    <text evidence="7">The sequence shown here is derived from an EMBL/GenBank/DDBJ whole genome shotgun (WGS) entry which is preliminary data.</text>
</comment>
<keyword evidence="5" id="KW-0812">Transmembrane</keyword>
<keyword evidence="3" id="KW-0862">Zinc</keyword>
<dbReference type="PANTHER" id="PTHR45931">
    <property type="entry name" value="SI:CH211-59O9.10"/>
    <property type="match status" value="1"/>
</dbReference>
<feature type="domain" description="RING-type" evidence="6">
    <location>
        <begin position="205"/>
        <end position="248"/>
    </location>
</feature>
<keyword evidence="5" id="KW-1133">Transmembrane helix</keyword>
<feature type="transmembrane region" description="Helical" evidence="5">
    <location>
        <begin position="29"/>
        <end position="48"/>
    </location>
</feature>
<evidence type="ECO:0000256" key="1">
    <source>
        <dbReference type="ARBA" id="ARBA00022723"/>
    </source>
</evidence>
<keyword evidence="2 4" id="KW-0863">Zinc-finger</keyword>
<dbReference type="AlphaFoldDB" id="A0A8S1RQH7"/>
<keyword evidence="1" id="KW-0479">Metal-binding</keyword>
<dbReference type="InterPro" id="IPR001841">
    <property type="entry name" value="Znf_RING"/>
</dbReference>
<dbReference type="GO" id="GO:0005634">
    <property type="term" value="C:nucleus"/>
    <property type="evidence" value="ECO:0007669"/>
    <property type="project" value="TreeGrafter"/>
</dbReference>
<reference evidence="7" key="1">
    <citation type="submission" date="2021-01" db="EMBL/GenBank/DDBJ databases">
        <authorList>
            <consortium name="Genoscope - CEA"/>
            <person name="William W."/>
        </authorList>
    </citation>
    <scope>NUCLEOTIDE SEQUENCE</scope>
</reference>
<evidence type="ECO:0000313" key="8">
    <source>
        <dbReference type="Proteomes" id="UP000692954"/>
    </source>
</evidence>
<proteinExistence type="predicted"/>
<keyword evidence="5" id="KW-0472">Membrane</keyword>
<dbReference type="GO" id="GO:0008270">
    <property type="term" value="F:zinc ion binding"/>
    <property type="evidence" value="ECO:0007669"/>
    <property type="project" value="UniProtKB-KW"/>
</dbReference>
<evidence type="ECO:0000256" key="4">
    <source>
        <dbReference type="PROSITE-ProRule" id="PRU00175"/>
    </source>
</evidence>
<accession>A0A8S1RQH7</accession>
<evidence type="ECO:0000256" key="3">
    <source>
        <dbReference type="ARBA" id="ARBA00022833"/>
    </source>
</evidence>
<sequence length="254" mass="29908">MDAENLQDRVVEIDEQWKRLRNLISSIQLYLYIQLIIVISSLSLPWLYECQKKSIFYLISRLLQYSFHLFSIIKIKKSVEIIYEDIRQLVQIFNQQVNIWSAVISNHEGLKKCNELIYIIMFIVGNAVFLQNNLLLSKWILVIQLIIGWIAVGLTDLVLFFICLMLPCLICRINRQRQEQINRADLLIGTQIKYSDLDSPNTQPCYICLQNYSNDDLIVKLSCNPNHVFHSNCIQPWAQIHDTCPVCRQRFQQQ</sequence>
<evidence type="ECO:0000256" key="5">
    <source>
        <dbReference type="SAM" id="Phobius"/>
    </source>
</evidence>
<dbReference type="EMBL" id="CAJJDN010000208">
    <property type="protein sequence ID" value="CAD8129145.1"/>
    <property type="molecule type" value="Genomic_DNA"/>
</dbReference>
<dbReference type="GO" id="GO:0006511">
    <property type="term" value="P:ubiquitin-dependent protein catabolic process"/>
    <property type="evidence" value="ECO:0007669"/>
    <property type="project" value="TreeGrafter"/>
</dbReference>
<dbReference type="InterPro" id="IPR051834">
    <property type="entry name" value="RING_finger_E3_ligase"/>
</dbReference>
<dbReference type="GO" id="GO:0061630">
    <property type="term" value="F:ubiquitin protein ligase activity"/>
    <property type="evidence" value="ECO:0007669"/>
    <property type="project" value="TreeGrafter"/>
</dbReference>
<gene>
    <name evidence="7" type="ORF">PSON_ATCC_30995.1.T2080023</name>
</gene>
<evidence type="ECO:0000259" key="6">
    <source>
        <dbReference type="PROSITE" id="PS50089"/>
    </source>
</evidence>
<name>A0A8S1RQH7_9CILI</name>